<accession>A0ACB8DVX7</accession>
<sequence>MSASACHRLLKGMERKQRGASHHGALRVLCLAYLLAVPAGVTGREVAGSEDNGWADNGSGGSSNAAIPDGATSLAFVLDVSGSMHRHLQQVADGLQRILNATLSQGEALFHNYVLVPFHDPVVGPTLVTRDPAHFEQRLRALTLRGGGDCPEMALTALREALRLALRGSHVYLFTDARAKDYHLLDAVLALVQRKEAQASTPRWKCATIIPLL</sequence>
<protein>
    <submittedName>
        <fullName evidence="1">Uncharacterized protein</fullName>
    </submittedName>
</protein>
<comment type="caution">
    <text evidence="1">The sequence shown here is derived from an EMBL/GenBank/DDBJ whole genome shotgun (WGS) entry which is preliminary data.</text>
</comment>
<organism evidence="1 2">
    <name type="scientific">Dermacentor silvarum</name>
    <name type="common">Tick</name>
    <dbReference type="NCBI Taxonomy" id="543639"/>
    <lineage>
        <taxon>Eukaryota</taxon>
        <taxon>Metazoa</taxon>
        <taxon>Ecdysozoa</taxon>
        <taxon>Arthropoda</taxon>
        <taxon>Chelicerata</taxon>
        <taxon>Arachnida</taxon>
        <taxon>Acari</taxon>
        <taxon>Parasitiformes</taxon>
        <taxon>Ixodida</taxon>
        <taxon>Ixodoidea</taxon>
        <taxon>Ixodidae</taxon>
        <taxon>Rhipicephalinae</taxon>
        <taxon>Dermacentor</taxon>
    </lineage>
</organism>
<evidence type="ECO:0000313" key="1">
    <source>
        <dbReference type="EMBL" id="KAH7978550.1"/>
    </source>
</evidence>
<proteinExistence type="predicted"/>
<dbReference type="Proteomes" id="UP000821865">
    <property type="component" value="Chromosome 1"/>
</dbReference>
<dbReference type="EMBL" id="CM023470">
    <property type="protein sequence ID" value="KAH7978550.1"/>
    <property type="molecule type" value="Genomic_DNA"/>
</dbReference>
<gene>
    <name evidence="1" type="ORF">HPB49_005844</name>
</gene>
<evidence type="ECO:0000313" key="2">
    <source>
        <dbReference type="Proteomes" id="UP000821865"/>
    </source>
</evidence>
<name>A0ACB8DVX7_DERSI</name>
<keyword evidence="2" id="KW-1185">Reference proteome</keyword>
<reference evidence="1" key="1">
    <citation type="submission" date="2020-05" db="EMBL/GenBank/DDBJ databases">
        <title>Large-scale comparative analyses of tick genomes elucidate their genetic diversity and vector capacities.</title>
        <authorList>
            <person name="Jia N."/>
            <person name="Wang J."/>
            <person name="Shi W."/>
            <person name="Du L."/>
            <person name="Sun Y."/>
            <person name="Zhan W."/>
            <person name="Jiang J."/>
            <person name="Wang Q."/>
            <person name="Zhang B."/>
            <person name="Ji P."/>
            <person name="Sakyi L.B."/>
            <person name="Cui X."/>
            <person name="Yuan T."/>
            <person name="Jiang B."/>
            <person name="Yang W."/>
            <person name="Lam T.T.-Y."/>
            <person name="Chang Q."/>
            <person name="Ding S."/>
            <person name="Wang X."/>
            <person name="Zhu J."/>
            <person name="Ruan X."/>
            <person name="Zhao L."/>
            <person name="Wei J."/>
            <person name="Que T."/>
            <person name="Du C."/>
            <person name="Cheng J."/>
            <person name="Dai P."/>
            <person name="Han X."/>
            <person name="Huang E."/>
            <person name="Gao Y."/>
            <person name="Liu J."/>
            <person name="Shao H."/>
            <person name="Ye R."/>
            <person name="Li L."/>
            <person name="Wei W."/>
            <person name="Wang X."/>
            <person name="Wang C."/>
            <person name="Yang T."/>
            <person name="Huo Q."/>
            <person name="Li W."/>
            <person name="Guo W."/>
            <person name="Chen H."/>
            <person name="Zhou L."/>
            <person name="Ni X."/>
            <person name="Tian J."/>
            <person name="Zhou Y."/>
            <person name="Sheng Y."/>
            <person name="Liu T."/>
            <person name="Pan Y."/>
            <person name="Xia L."/>
            <person name="Li J."/>
            <person name="Zhao F."/>
            <person name="Cao W."/>
        </authorList>
    </citation>
    <scope>NUCLEOTIDE SEQUENCE</scope>
    <source>
        <strain evidence="1">Dsil-2018</strain>
    </source>
</reference>